<dbReference type="Proteomes" id="UP001044222">
    <property type="component" value="Unassembled WGS sequence"/>
</dbReference>
<protein>
    <submittedName>
        <fullName evidence="1">Uncharacterized protein</fullName>
    </submittedName>
</protein>
<reference evidence="1" key="1">
    <citation type="submission" date="2021-01" db="EMBL/GenBank/DDBJ databases">
        <title>A chromosome-scale assembly of European eel, Anguilla anguilla.</title>
        <authorList>
            <person name="Henkel C."/>
            <person name="Jong-Raadsen S.A."/>
            <person name="Dufour S."/>
            <person name="Weltzien F.-A."/>
            <person name="Palstra A.P."/>
            <person name="Pelster B."/>
            <person name="Spaink H.P."/>
            <person name="Van Den Thillart G.E."/>
            <person name="Jansen H."/>
            <person name="Zahm M."/>
            <person name="Klopp C."/>
            <person name="Cedric C."/>
            <person name="Louis A."/>
            <person name="Berthelot C."/>
            <person name="Parey E."/>
            <person name="Roest Crollius H."/>
            <person name="Montfort J."/>
            <person name="Robinson-Rechavi M."/>
            <person name="Bucao C."/>
            <person name="Bouchez O."/>
            <person name="Gislard M."/>
            <person name="Lluch J."/>
            <person name="Milhes M."/>
            <person name="Lampietro C."/>
            <person name="Lopez Roques C."/>
            <person name="Donnadieu C."/>
            <person name="Braasch I."/>
            <person name="Desvignes T."/>
            <person name="Postlethwait J."/>
            <person name="Bobe J."/>
            <person name="Guiguen Y."/>
            <person name="Dirks R."/>
        </authorList>
    </citation>
    <scope>NUCLEOTIDE SEQUENCE</scope>
    <source>
        <strain evidence="1">Tag_6206</strain>
        <tissue evidence="1">Liver</tissue>
    </source>
</reference>
<name>A0A9D3MN41_ANGAN</name>
<proteinExistence type="predicted"/>
<sequence length="110" mass="12961">MHISNPFWNCKTTDITDVWLSPLQKITWTGAKLHILCHRLNKNNQEQTHHLFENSEDHPSWNRPCLLPFSFHFPSRIFPFYFHDVFLVSDPLSASCCHSNCDILFTAVEF</sequence>
<evidence type="ECO:0000313" key="1">
    <source>
        <dbReference type="EMBL" id="KAG5850345.1"/>
    </source>
</evidence>
<organism evidence="1 2">
    <name type="scientific">Anguilla anguilla</name>
    <name type="common">European freshwater eel</name>
    <name type="synonym">Muraena anguilla</name>
    <dbReference type="NCBI Taxonomy" id="7936"/>
    <lineage>
        <taxon>Eukaryota</taxon>
        <taxon>Metazoa</taxon>
        <taxon>Chordata</taxon>
        <taxon>Craniata</taxon>
        <taxon>Vertebrata</taxon>
        <taxon>Euteleostomi</taxon>
        <taxon>Actinopterygii</taxon>
        <taxon>Neopterygii</taxon>
        <taxon>Teleostei</taxon>
        <taxon>Anguilliformes</taxon>
        <taxon>Anguillidae</taxon>
        <taxon>Anguilla</taxon>
    </lineage>
</organism>
<comment type="caution">
    <text evidence="1">The sequence shown here is derived from an EMBL/GenBank/DDBJ whole genome shotgun (WGS) entry which is preliminary data.</text>
</comment>
<gene>
    <name evidence="1" type="ORF">ANANG_G00081300</name>
</gene>
<keyword evidence="2" id="KW-1185">Reference proteome</keyword>
<accession>A0A9D3MN41</accession>
<evidence type="ECO:0000313" key="2">
    <source>
        <dbReference type="Proteomes" id="UP001044222"/>
    </source>
</evidence>
<dbReference type="EMBL" id="JAFIRN010000004">
    <property type="protein sequence ID" value="KAG5850345.1"/>
    <property type="molecule type" value="Genomic_DNA"/>
</dbReference>
<dbReference type="AlphaFoldDB" id="A0A9D3MN41"/>